<evidence type="ECO:0000259" key="1">
    <source>
        <dbReference type="PROSITE" id="PS51725"/>
    </source>
</evidence>
<dbReference type="GO" id="GO:0004497">
    <property type="term" value="F:monooxygenase activity"/>
    <property type="evidence" value="ECO:0007669"/>
    <property type="project" value="UniProtKB-KW"/>
</dbReference>
<evidence type="ECO:0000313" key="2">
    <source>
        <dbReference type="EMBL" id="SDO08862.1"/>
    </source>
</evidence>
<dbReference type="Proteomes" id="UP000199088">
    <property type="component" value="Unassembled WGS sequence"/>
</dbReference>
<accession>A0A1H0GPX1</accession>
<dbReference type="SUPFAM" id="SSF54909">
    <property type="entry name" value="Dimeric alpha+beta barrel"/>
    <property type="match status" value="1"/>
</dbReference>
<reference evidence="3" key="1">
    <citation type="submission" date="2016-10" db="EMBL/GenBank/DDBJ databases">
        <authorList>
            <person name="Varghese N."/>
            <person name="Submissions S."/>
        </authorList>
    </citation>
    <scope>NUCLEOTIDE SEQUENCE [LARGE SCALE GENOMIC DNA]</scope>
    <source>
        <strain evidence="3">DSM 45843</strain>
    </source>
</reference>
<name>A0A1H0GPX1_9ACTN</name>
<feature type="domain" description="ABM" evidence="1">
    <location>
        <begin position="2"/>
        <end position="93"/>
    </location>
</feature>
<dbReference type="RefSeq" id="WP_091241698.1">
    <property type="nucleotide sequence ID" value="NZ_FNIR01000003.1"/>
</dbReference>
<organism evidence="2 3">
    <name type="scientific">Klenkia soli</name>
    <dbReference type="NCBI Taxonomy" id="1052260"/>
    <lineage>
        <taxon>Bacteria</taxon>
        <taxon>Bacillati</taxon>
        <taxon>Actinomycetota</taxon>
        <taxon>Actinomycetes</taxon>
        <taxon>Geodermatophilales</taxon>
        <taxon>Geodermatophilaceae</taxon>
        <taxon>Klenkia</taxon>
    </lineage>
</organism>
<dbReference type="EMBL" id="FNIR01000003">
    <property type="protein sequence ID" value="SDO08862.1"/>
    <property type="molecule type" value="Genomic_DNA"/>
</dbReference>
<keyword evidence="2" id="KW-0503">Monooxygenase</keyword>
<dbReference type="OrthoDB" id="3695636at2"/>
<dbReference type="PANTHER" id="PTHR33336:SF1">
    <property type="entry name" value="(4S)-4-HYDROXY-5-PHOSPHONOOXYPENTANE-2,3-DIONE ISOMERASE"/>
    <property type="match status" value="1"/>
</dbReference>
<evidence type="ECO:0000313" key="3">
    <source>
        <dbReference type="Proteomes" id="UP000199088"/>
    </source>
</evidence>
<sequence>MFSLIVHLHVDPAGREEFLAAITVNAQASVRDEPGCQRFDVCSVDGDPDRFVLYELYDDAEAFAAHKAAPHFADWRAVASRVVLEQNNTPGQLLATNTSEVTA</sequence>
<dbReference type="Gene3D" id="3.30.70.100">
    <property type="match status" value="1"/>
</dbReference>
<dbReference type="InterPro" id="IPR007138">
    <property type="entry name" value="ABM_dom"/>
</dbReference>
<keyword evidence="2" id="KW-0560">Oxidoreductase</keyword>
<proteinExistence type="predicted"/>
<gene>
    <name evidence="2" type="ORF">SAMN05660199_01308</name>
</gene>
<dbReference type="PANTHER" id="PTHR33336">
    <property type="entry name" value="QUINOL MONOOXYGENASE YGIN-RELATED"/>
    <property type="match status" value="1"/>
</dbReference>
<protein>
    <submittedName>
        <fullName evidence="2">Quinol monooxygenase YgiN</fullName>
    </submittedName>
</protein>
<dbReference type="GO" id="GO:0005829">
    <property type="term" value="C:cytosol"/>
    <property type="evidence" value="ECO:0007669"/>
    <property type="project" value="TreeGrafter"/>
</dbReference>
<dbReference type="Pfam" id="PF03992">
    <property type="entry name" value="ABM"/>
    <property type="match status" value="1"/>
</dbReference>
<dbReference type="PROSITE" id="PS51725">
    <property type="entry name" value="ABM"/>
    <property type="match status" value="1"/>
</dbReference>
<dbReference type="STRING" id="1052260.SAMN05660199_01308"/>
<dbReference type="InterPro" id="IPR050744">
    <property type="entry name" value="AI-2_Isomerase_LsrG"/>
</dbReference>
<dbReference type="InterPro" id="IPR011008">
    <property type="entry name" value="Dimeric_a/b-barrel"/>
</dbReference>
<keyword evidence="3" id="KW-1185">Reference proteome</keyword>
<dbReference type="AlphaFoldDB" id="A0A1H0GPX1"/>